<reference evidence="1" key="1">
    <citation type="submission" date="2020-06" db="EMBL/GenBank/DDBJ databases">
        <authorList>
            <consortium name="Plant Systems Biology data submission"/>
        </authorList>
    </citation>
    <scope>NUCLEOTIDE SEQUENCE</scope>
    <source>
        <strain evidence="1">D6</strain>
    </source>
</reference>
<name>A0A9N8HXV7_9STRA</name>
<evidence type="ECO:0000313" key="1">
    <source>
        <dbReference type="EMBL" id="CAB9529707.1"/>
    </source>
</evidence>
<accession>A0A9N8HXV7</accession>
<gene>
    <name evidence="1" type="ORF">SEMRO_2597_G332160.1</name>
</gene>
<protein>
    <submittedName>
        <fullName evidence="1">Uncharacterized protein</fullName>
    </submittedName>
</protein>
<dbReference type="Proteomes" id="UP001153069">
    <property type="component" value="Unassembled WGS sequence"/>
</dbReference>
<dbReference type="AlphaFoldDB" id="A0A9N8HXV7"/>
<dbReference type="EMBL" id="CAICTM010002595">
    <property type="protein sequence ID" value="CAB9529707.1"/>
    <property type="molecule type" value="Genomic_DNA"/>
</dbReference>
<keyword evidence="2" id="KW-1185">Reference proteome</keyword>
<sequence length="187" mass="21963">MAENRRLHNASQKAFNEYNFDNIDENFTADELALINGPPVTLSTEDRTIKDSYDGLKCPLFQEVPALDDMMMWGGVFMSKMEVSIFRNQTRQQREQNAAARILPLLHPSTRVLMTEEEFYEYGNELTLQQRMIVNRTIRFYKNNDFQGRLDIFHKYQRLRDHYQMLEALDNQRRANNAPPDDPAPAP</sequence>
<comment type="caution">
    <text evidence="1">The sequence shown here is derived from an EMBL/GenBank/DDBJ whole genome shotgun (WGS) entry which is preliminary data.</text>
</comment>
<organism evidence="1 2">
    <name type="scientific">Seminavis robusta</name>
    <dbReference type="NCBI Taxonomy" id="568900"/>
    <lineage>
        <taxon>Eukaryota</taxon>
        <taxon>Sar</taxon>
        <taxon>Stramenopiles</taxon>
        <taxon>Ochrophyta</taxon>
        <taxon>Bacillariophyta</taxon>
        <taxon>Bacillariophyceae</taxon>
        <taxon>Bacillariophycidae</taxon>
        <taxon>Naviculales</taxon>
        <taxon>Naviculaceae</taxon>
        <taxon>Seminavis</taxon>
    </lineage>
</organism>
<evidence type="ECO:0000313" key="2">
    <source>
        <dbReference type="Proteomes" id="UP001153069"/>
    </source>
</evidence>
<proteinExistence type="predicted"/>